<evidence type="ECO:0000256" key="1">
    <source>
        <dbReference type="SAM" id="MobiDB-lite"/>
    </source>
</evidence>
<evidence type="ECO:0000313" key="2">
    <source>
        <dbReference type="EMBL" id="KAH8101264.1"/>
    </source>
</evidence>
<dbReference type="AlphaFoldDB" id="A0A8K0UQL4"/>
<sequence length="321" mass="35225">MFTSRFRKPSASSNQAARVPMGVDGAARPAKATLKRHLQKIRGEGASITRRILERSKIQYPETRWKTTPYILKVSSHCRKTTIKKRCRTTFTKDDNVMVVDLTVIEPEPLVVELPNAMVMVADCNNMVQDIPTPVITATTDEVSSMEPGPGNPPGLSQCRDFPFTMETVDDDTAPVHADAHVHPPGAVRHRDTQPIIDVDAESSPALEDDEDKEELEDVYMLEGNSQLMDELAAALAKLTLTKHNGPEDVLLADPPAPVLGLYCDLEMHIQFPAPALDDRNYVSPLRTYAASSELVNVFAASAGFNTTDSEGEEEATTVLD</sequence>
<dbReference type="EMBL" id="JAEVFJ010000013">
    <property type="protein sequence ID" value="KAH8101264.1"/>
    <property type="molecule type" value="Genomic_DNA"/>
</dbReference>
<feature type="region of interest" description="Disordered" evidence="1">
    <location>
        <begin position="1"/>
        <end position="25"/>
    </location>
</feature>
<keyword evidence="3" id="KW-1185">Reference proteome</keyword>
<evidence type="ECO:0000313" key="3">
    <source>
        <dbReference type="Proteomes" id="UP000813824"/>
    </source>
</evidence>
<comment type="caution">
    <text evidence="2">The sequence shown here is derived from an EMBL/GenBank/DDBJ whole genome shotgun (WGS) entry which is preliminary data.</text>
</comment>
<protein>
    <submittedName>
        <fullName evidence="2">Uncharacterized protein</fullName>
    </submittedName>
</protein>
<dbReference type="Proteomes" id="UP000813824">
    <property type="component" value="Unassembled WGS sequence"/>
</dbReference>
<reference evidence="2" key="1">
    <citation type="journal article" date="2021" name="New Phytol.">
        <title>Evolutionary innovations through gain and loss of genes in the ectomycorrhizal Boletales.</title>
        <authorList>
            <person name="Wu G."/>
            <person name="Miyauchi S."/>
            <person name="Morin E."/>
            <person name="Kuo A."/>
            <person name="Drula E."/>
            <person name="Varga T."/>
            <person name="Kohler A."/>
            <person name="Feng B."/>
            <person name="Cao Y."/>
            <person name="Lipzen A."/>
            <person name="Daum C."/>
            <person name="Hundley H."/>
            <person name="Pangilinan J."/>
            <person name="Johnson J."/>
            <person name="Barry K."/>
            <person name="LaButti K."/>
            <person name="Ng V."/>
            <person name="Ahrendt S."/>
            <person name="Min B."/>
            <person name="Choi I.G."/>
            <person name="Park H."/>
            <person name="Plett J.M."/>
            <person name="Magnuson J."/>
            <person name="Spatafora J.W."/>
            <person name="Nagy L.G."/>
            <person name="Henrissat B."/>
            <person name="Grigoriev I.V."/>
            <person name="Yang Z.L."/>
            <person name="Xu J."/>
            <person name="Martin F.M."/>
        </authorList>
    </citation>
    <scope>NUCLEOTIDE SEQUENCE</scope>
    <source>
        <strain evidence="2">KKN 215</strain>
    </source>
</reference>
<gene>
    <name evidence="2" type="ORF">BXZ70DRAFT_1007645</name>
</gene>
<proteinExistence type="predicted"/>
<organism evidence="2 3">
    <name type="scientific">Cristinia sonorae</name>
    <dbReference type="NCBI Taxonomy" id="1940300"/>
    <lineage>
        <taxon>Eukaryota</taxon>
        <taxon>Fungi</taxon>
        <taxon>Dikarya</taxon>
        <taxon>Basidiomycota</taxon>
        <taxon>Agaricomycotina</taxon>
        <taxon>Agaricomycetes</taxon>
        <taxon>Agaricomycetidae</taxon>
        <taxon>Agaricales</taxon>
        <taxon>Pleurotineae</taxon>
        <taxon>Stephanosporaceae</taxon>
        <taxon>Cristinia</taxon>
    </lineage>
</organism>
<accession>A0A8K0UQL4</accession>
<name>A0A8K0UQL4_9AGAR</name>